<sequence>MKIFYSFIIFSFIGLQAIAQQYWPHGSNPYPRCSTMTAPTCTKVAVGGDWDNANSWSPVGVPTQDQVVCIPAGVTINVKGPIYTASTACPPASTTASPRLQIFLCGTLSFQPSGKLYLACFSFIQTYSGGKITAANGSSDLIQIGVNIVWGGPGSGTQPDINGPWILSYPFTGAGVLTIGFDYFKVKQPQPYQVQLDWATTYEVNSDVFIVERSTDQKTWSSIGTIKSAGNSSQKQTYSFTDKAPVAGTAYYRLKQVDLKGEVAYSDVVRFNTTITKKFSLYPNPATTVTRLFSKEGFTAGQTIIILDAKGTVVRKINASGTNSLQLDLSNLANGLYLVQITERNQLIEKIPFVKQ</sequence>
<proteinExistence type="predicted"/>
<accession>A0A562SJC4</accession>
<dbReference type="Gene3D" id="2.60.40.10">
    <property type="entry name" value="Immunoglobulins"/>
    <property type="match status" value="1"/>
</dbReference>
<comment type="caution">
    <text evidence="2">The sequence shown here is derived from an EMBL/GenBank/DDBJ whole genome shotgun (WGS) entry which is preliminary data.</text>
</comment>
<name>A0A562SJC4_9BACT</name>
<dbReference type="AlphaFoldDB" id="A0A562SJC4"/>
<evidence type="ECO:0000313" key="3">
    <source>
        <dbReference type="Proteomes" id="UP000316167"/>
    </source>
</evidence>
<evidence type="ECO:0000313" key="2">
    <source>
        <dbReference type="EMBL" id="TWI81258.1"/>
    </source>
</evidence>
<dbReference type="InterPro" id="IPR026444">
    <property type="entry name" value="Secre_tail"/>
</dbReference>
<feature type="domain" description="Secretion system C-terminal sorting" evidence="1">
    <location>
        <begin position="281"/>
        <end position="350"/>
    </location>
</feature>
<dbReference type="Proteomes" id="UP000316167">
    <property type="component" value="Unassembled WGS sequence"/>
</dbReference>
<dbReference type="OrthoDB" id="1467916at2"/>
<evidence type="ECO:0000259" key="1">
    <source>
        <dbReference type="Pfam" id="PF18962"/>
    </source>
</evidence>
<dbReference type="Pfam" id="PF18962">
    <property type="entry name" value="Por_Secre_tail"/>
    <property type="match status" value="1"/>
</dbReference>
<dbReference type="EMBL" id="VLLE01000004">
    <property type="protein sequence ID" value="TWI81258.1"/>
    <property type="molecule type" value="Genomic_DNA"/>
</dbReference>
<keyword evidence="3" id="KW-1185">Reference proteome</keyword>
<protein>
    <submittedName>
        <fullName evidence="2">Putative secreted protein (Por secretion system target)</fullName>
    </submittedName>
</protein>
<dbReference type="RefSeq" id="WP_144886460.1">
    <property type="nucleotide sequence ID" value="NZ_VLLE01000004.1"/>
</dbReference>
<gene>
    <name evidence="2" type="ORF">IQ13_2274</name>
</gene>
<dbReference type="NCBIfam" id="TIGR04183">
    <property type="entry name" value="Por_Secre_tail"/>
    <property type="match status" value="1"/>
</dbReference>
<dbReference type="InterPro" id="IPR013783">
    <property type="entry name" value="Ig-like_fold"/>
</dbReference>
<reference evidence="2 3" key="1">
    <citation type="journal article" date="2015" name="Stand. Genomic Sci.">
        <title>Genomic Encyclopedia of Bacterial and Archaeal Type Strains, Phase III: the genomes of soil and plant-associated and newly described type strains.</title>
        <authorList>
            <person name="Whitman W.B."/>
            <person name="Woyke T."/>
            <person name="Klenk H.P."/>
            <person name="Zhou Y."/>
            <person name="Lilburn T.G."/>
            <person name="Beck B.J."/>
            <person name="De Vos P."/>
            <person name="Vandamme P."/>
            <person name="Eisen J.A."/>
            <person name="Garrity G."/>
            <person name="Hugenholtz P."/>
            <person name="Kyrpides N.C."/>
        </authorList>
    </citation>
    <scope>NUCLEOTIDE SEQUENCE [LARGE SCALE GENOMIC DNA]</scope>
    <source>
        <strain evidence="2 3">CGMCC 1.7271</strain>
    </source>
</reference>
<organism evidence="2 3">
    <name type="scientific">Lacibacter cauensis</name>
    <dbReference type="NCBI Taxonomy" id="510947"/>
    <lineage>
        <taxon>Bacteria</taxon>
        <taxon>Pseudomonadati</taxon>
        <taxon>Bacteroidota</taxon>
        <taxon>Chitinophagia</taxon>
        <taxon>Chitinophagales</taxon>
        <taxon>Chitinophagaceae</taxon>
        <taxon>Lacibacter</taxon>
    </lineage>
</organism>